<keyword evidence="4" id="KW-0233">DNA recombination</keyword>
<dbReference type="PROSITE" id="PS51898">
    <property type="entry name" value="TYR_RECOMBINASE"/>
    <property type="match status" value="1"/>
</dbReference>
<dbReference type="SUPFAM" id="SSF56349">
    <property type="entry name" value="DNA breaking-rejoining enzymes"/>
    <property type="match status" value="1"/>
</dbReference>
<keyword evidence="2" id="KW-0229">DNA integration</keyword>
<evidence type="ECO:0000256" key="4">
    <source>
        <dbReference type="ARBA" id="ARBA00023172"/>
    </source>
</evidence>
<evidence type="ECO:0000313" key="6">
    <source>
        <dbReference type="EMBL" id="ASP39590.1"/>
    </source>
</evidence>
<evidence type="ECO:0000313" key="7">
    <source>
        <dbReference type="Proteomes" id="UP000202440"/>
    </source>
</evidence>
<protein>
    <recommendedName>
        <fullName evidence="5">Tyr recombinase domain-containing protein</fullName>
    </recommendedName>
</protein>
<reference evidence="6 7" key="1">
    <citation type="submission" date="2017-07" db="EMBL/GenBank/DDBJ databases">
        <title>Annotated genome sequence of Bacterioplanes sanyensis isolated from Red Sea.</title>
        <authorList>
            <person name="Rehman Z.U."/>
        </authorList>
    </citation>
    <scope>NUCLEOTIDE SEQUENCE [LARGE SCALE GENOMIC DNA]</scope>
    <source>
        <strain evidence="6 7">NV9</strain>
    </source>
</reference>
<comment type="similarity">
    <text evidence="1">Belongs to the 'phage' integrase family.</text>
</comment>
<keyword evidence="7" id="KW-1185">Reference proteome</keyword>
<keyword evidence="3" id="KW-0238">DNA-binding</keyword>
<dbReference type="GO" id="GO:0006310">
    <property type="term" value="P:DNA recombination"/>
    <property type="evidence" value="ECO:0007669"/>
    <property type="project" value="UniProtKB-KW"/>
</dbReference>
<sequence>MKKNSNYSSYLTRNQVGTYVFQIRVPTHILRQNHSLKPIFRCSLGTKSLREAICRSGVKLSLFEEILKGYDCPKLFEQQLIALRNRADFSSQKSQLDSGSHAPLLPSSVGATSTVVDIALDELVESFLLYKADSGVRSASYTWYERKLSLFVQIARSLAQKRNLMLSDLTANLVRRYATIMGRYPKYARNQVETKLQTVDELVAVIEQHSRESLVNMGYNLIGYQTMTHYFTAVKELLRYAQRQQFNVPNGLADLLHAPKKRRGVKPQVKFDSTDLKRIFMSHEYLNGSFKRNSDYWIPLLALFGGQTQAELCQLHVSDVRQQEGIWYIDINDQDDKNLKNETGRPRQVPIHRKLIELGFLAFVEHCRKSGQTRLFPEEKKNEYDKYSSYSKRFNRWRQRLGVTVDSAGGRKTFHSFRHLVSDWLIGNQCHPGVAADIIGHEGRERMETRRTYSDGAWLAEKNKWIQSISYELDLSEIRHWSPGCFQSS</sequence>
<feature type="domain" description="Tyr recombinase" evidence="5">
    <location>
        <begin position="266"/>
        <end position="466"/>
    </location>
</feature>
<dbReference type="Proteomes" id="UP000202440">
    <property type="component" value="Chromosome"/>
</dbReference>
<dbReference type="PANTHER" id="PTHR30349">
    <property type="entry name" value="PHAGE INTEGRASE-RELATED"/>
    <property type="match status" value="1"/>
</dbReference>
<dbReference type="Gene3D" id="1.10.443.10">
    <property type="entry name" value="Intergrase catalytic core"/>
    <property type="match status" value="1"/>
</dbReference>
<dbReference type="RefSeq" id="WP_094060768.1">
    <property type="nucleotide sequence ID" value="NZ_CP022530.1"/>
</dbReference>
<evidence type="ECO:0000259" key="5">
    <source>
        <dbReference type="PROSITE" id="PS51898"/>
    </source>
</evidence>
<evidence type="ECO:0000256" key="2">
    <source>
        <dbReference type="ARBA" id="ARBA00022908"/>
    </source>
</evidence>
<accession>A0A222FLD4</accession>
<dbReference type="Pfam" id="PF00589">
    <property type="entry name" value="Phage_integrase"/>
    <property type="match status" value="1"/>
</dbReference>
<dbReference type="InterPro" id="IPR013762">
    <property type="entry name" value="Integrase-like_cat_sf"/>
</dbReference>
<dbReference type="InterPro" id="IPR002104">
    <property type="entry name" value="Integrase_catalytic"/>
</dbReference>
<evidence type="ECO:0000256" key="3">
    <source>
        <dbReference type="ARBA" id="ARBA00023125"/>
    </source>
</evidence>
<organism evidence="6 7">
    <name type="scientific">Bacterioplanes sanyensis</name>
    <dbReference type="NCBI Taxonomy" id="1249553"/>
    <lineage>
        <taxon>Bacteria</taxon>
        <taxon>Pseudomonadati</taxon>
        <taxon>Pseudomonadota</taxon>
        <taxon>Gammaproteobacteria</taxon>
        <taxon>Oceanospirillales</taxon>
        <taxon>Oceanospirillaceae</taxon>
        <taxon>Bacterioplanes</taxon>
    </lineage>
</organism>
<dbReference type="OrthoDB" id="9784724at2"/>
<dbReference type="EMBL" id="CP022530">
    <property type="protein sequence ID" value="ASP39590.1"/>
    <property type="molecule type" value="Genomic_DNA"/>
</dbReference>
<dbReference type="InterPro" id="IPR050090">
    <property type="entry name" value="Tyrosine_recombinase_XerCD"/>
</dbReference>
<dbReference type="CDD" id="cd01184">
    <property type="entry name" value="INT_C_like_1"/>
    <property type="match status" value="1"/>
</dbReference>
<evidence type="ECO:0000256" key="1">
    <source>
        <dbReference type="ARBA" id="ARBA00008857"/>
    </source>
</evidence>
<dbReference type="PANTHER" id="PTHR30349:SF41">
    <property type="entry name" value="INTEGRASE_RECOMBINASE PROTEIN MJ0367-RELATED"/>
    <property type="match status" value="1"/>
</dbReference>
<name>A0A222FLD4_9GAMM</name>
<dbReference type="GO" id="GO:0003677">
    <property type="term" value="F:DNA binding"/>
    <property type="evidence" value="ECO:0007669"/>
    <property type="project" value="UniProtKB-KW"/>
</dbReference>
<dbReference type="InterPro" id="IPR011010">
    <property type="entry name" value="DNA_brk_join_enz"/>
</dbReference>
<dbReference type="KEGG" id="bsan:CHH28_13320"/>
<gene>
    <name evidence="6" type="ORF">CHH28_13320</name>
</gene>
<proteinExistence type="inferred from homology"/>
<dbReference type="GO" id="GO:0015074">
    <property type="term" value="P:DNA integration"/>
    <property type="evidence" value="ECO:0007669"/>
    <property type="project" value="UniProtKB-KW"/>
</dbReference>
<dbReference type="AlphaFoldDB" id="A0A222FLD4"/>